<reference evidence="1" key="2">
    <citation type="journal article" date="2022" name="Microbiol. Resour. Announc.">
        <title>Metagenome Sequencing to Explore Phylogenomics of Terrestrial Cyanobacteria.</title>
        <authorList>
            <person name="Ward R.D."/>
            <person name="Stajich J.E."/>
            <person name="Johansen J.R."/>
            <person name="Huntemann M."/>
            <person name="Clum A."/>
            <person name="Foster B."/>
            <person name="Foster B."/>
            <person name="Roux S."/>
            <person name="Palaniappan K."/>
            <person name="Varghese N."/>
            <person name="Mukherjee S."/>
            <person name="Reddy T.B.K."/>
            <person name="Daum C."/>
            <person name="Copeland A."/>
            <person name="Chen I.A."/>
            <person name="Ivanova N.N."/>
            <person name="Kyrpides N.C."/>
            <person name="Shapiro N."/>
            <person name="Eloe-Fadrosh E.A."/>
            <person name="Pietrasiak N."/>
        </authorList>
    </citation>
    <scope>NUCLEOTIDE SEQUENCE</scope>
    <source>
        <strain evidence="1">JT2-VF2</strain>
    </source>
</reference>
<name>A0A951PX06_9NOST</name>
<dbReference type="InterPro" id="IPR050194">
    <property type="entry name" value="Glycosyltransferase_grp1"/>
</dbReference>
<proteinExistence type="predicted"/>
<dbReference type="GO" id="GO:0016757">
    <property type="term" value="F:glycosyltransferase activity"/>
    <property type="evidence" value="ECO:0007669"/>
    <property type="project" value="TreeGrafter"/>
</dbReference>
<evidence type="ECO:0000313" key="1">
    <source>
        <dbReference type="EMBL" id="MBW4560978.1"/>
    </source>
</evidence>
<dbReference type="CDD" id="cd03801">
    <property type="entry name" value="GT4_PimA-like"/>
    <property type="match status" value="1"/>
</dbReference>
<dbReference type="Proteomes" id="UP000715781">
    <property type="component" value="Unassembled WGS sequence"/>
</dbReference>
<dbReference type="Pfam" id="PF13692">
    <property type="entry name" value="Glyco_trans_1_4"/>
    <property type="match status" value="1"/>
</dbReference>
<dbReference type="PANTHER" id="PTHR45947:SF3">
    <property type="entry name" value="SULFOQUINOVOSYL TRANSFERASE SQD2"/>
    <property type="match status" value="1"/>
</dbReference>
<organism evidence="1 2">
    <name type="scientific">Mojavia pulchra JT2-VF2</name>
    <dbReference type="NCBI Taxonomy" id="287848"/>
    <lineage>
        <taxon>Bacteria</taxon>
        <taxon>Bacillati</taxon>
        <taxon>Cyanobacteriota</taxon>
        <taxon>Cyanophyceae</taxon>
        <taxon>Nostocales</taxon>
        <taxon>Nostocaceae</taxon>
    </lineage>
</organism>
<evidence type="ECO:0000313" key="2">
    <source>
        <dbReference type="Proteomes" id="UP000715781"/>
    </source>
</evidence>
<dbReference type="PANTHER" id="PTHR45947">
    <property type="entry name" value="SULFOQUINOVOSYL TRANSFERASE SQD2"/>
    <property type="match status" value="1"/>
</dbReference>
<accession>A0A951PX06</accession>
<gene>
    <name evidence="1" type="ORF">KME32_07415</name>
</gene>
<comment type="caution">
    <text evidence="1">The sequence shown here is derived from an EMBL/GenBank/DDBJ whole genome shotgun (WGS) entry which is preliminary data.</text>
</comment>
<dbReference type="SUPFAM" id="SSF53756">
    <property type="entry name" value="UDP-Glycosyltransferase/glycogen phosphorylase"/>
    <property type="match status" value="1"/>
</dbReference>
<dbReference type="Gene3D" id="3.40.50.2000">
    <property type="entry name" value="Glycogen Phosphorylase B"/>
    <property type="match status" value="2"/>
</dbReference>
<protein>
    <submittedName>
        <fullName evidence="1">Glycosyltransferase family 4 protein</fullName>
    </submittedName>
</protein>
<reference evidence="1" key="1">
    <citation type="submission" date="2021-05" db="EMBL/GenBank/DDBJ databases">
        <authorList>
            <person name="Pietrasiak N."/>
            <person name="Ward R."/>
            <person name="Stajich J.E."/>
            <person name="Kurbessoian T."/>
        </authorList>
    </citation>
    <scope>NUCLEOTIDE SEQUENCE</scope>
    <source>
        <strain evidence="1">JT2-VF2</strain>
    </source>
</reference>
<dbReference type="EMBL" id="JAHHHN010000003">
    <property type="protein sequence ID" value="MBW4560978.1"/>
    <property type="molecule type" value="Genomic_DNA"/>
</dbReference>
<sequence>MKPKILWLRERFGWMGSHSGYDQLCETISHMSTVKSSSVWREMGKKLPKGSRRILTSLGRGVKFSQFYDHYSTLAELEVLWKTISQRPDLLHINYVENSLGFLLNWKKTLSLKMIGTVHQPASWWRLMHCNTNYVAGLDALIVPATREVSYFEPYLDGRVFFVPHGVDIKFFHPKPEIENFDKVPSYPRCVFSGTWLRDIYTLIEVIDKIVAQNNKVGFDIILPRYSRNNPALYKIARHEQVVWHAEVSDERLRALYQQANLLLLPVLDSTANNALLEAMSCGLPVVSNFIGGLLDYTRSDFADLLPVGDVDGMVEAVMRLIDDPKELKIRGAAARLFVEENFSWDKIAIQTLDIYSKILSKYD</sequence>
<dbReference type="AlphaFoldDB" id="A0A951PX06"/>